<dbReference type="HOGENOM" id="CLU_074099_0_0_4"/>
<feature type="compositionally biased region" description="Low complexity" evidence="1">
    <location>
        <begin position="245"/>
        <end position="258"/>
    </location>
</feature>
<sequence length="265" mass="28219">MRAELAARAGAARFALYYAPPRASAWWRAGCAWLGRDPEDGATLAPPQPGALRRPVDALTVAPRRYGWHATLVAPFALRPGIAPDELVAAAAAWARACAPLAIDVDVAALGAFVALRPAHAHGDDALRALAARALRALVPLRRPPADAERAKRAAAPLSERQRALLAEWGYPYVLDEYRFHMTLSDPLDDPAERAALIDWWKAAAAALGPLPVDHAAIFVEARPGAPFMLWKRLPFGQRAAATDAAATTDAADAADAAESGEARR</sequence>
<dbReference type="NCBIfam" id="TIGR03223">
    <property type="entry name" value="Phn_opern_protn"/>
    <property type="match status" value="1"/>
</dbReference>
<evidence type="ECO:0008006" key="3">
    <source>
        <dbReference type="Google" id="ProtNLM"/>
    </source>
</evidence>
<organism evidence="2">
    <name type="scientific">Burkholderia pseudomallei 1710a</name>
    <dbReference type="NCBI Taxonomy" id="320371"/>
    <lineage>
        <taxon>Bacteria</taxon>
        <taxon>Pseudomonadati</taxon>
        <taxon>Pseudomonadota</taxon>
        <taxon>Betaproteobacteria</taxon>
        <taxon>Burkholderiales</taxon>
        <taxon>Burkholderiaceae</taxon>
        <taxon>Burkholderia</taxon>
        <taxon>pseudomallei group</taxon>
    </lineage>
</organism>
<accession>A0A0E1W5C6</accession>
<reference evidence="2" key="1">
    <citation type="submission" date="2009-05" db="EMBL/GenBank/DDBJ databases">
        <authorList>
            <person name="Harkins D.M."/>
            <person name="DeShazer D."/>
            <person name="Woods D.E."/>
            <person name="Brinkac L.M."/>
            <person name="Brown K.A."/>
            <person name="Hung G.C."/>
            <person name="Tuanyok A."/>
            <person name="Zhang B."/>
            <person name="Nierman W.C."/>
        </authorList>
    </citation>
    <scope>NUCLEOTIDE SEQUENCE [LARGE SCALE GENOMIC DNA]</scope>
    <source>
        <strain evidence="2">1710a</strain>
    </source>
</reference>
<dbReference type="Proteomes" id="UP000001812">
    <property type="component" value="Chromosome I"/>
</dbReference>
<feature type="region of interest" description="Disordered" evidence="1">
    <location>
        <begin position="245"/>
        <end position="265"/>
    </location>
</feature>
<proteinExistence type="predicted"/>
<name>A0A0E1W5C6_BURPE</name>
<gene>
    <name evidence="2" type="ORF">BURPS1710A_3844</name>
</gene>
<dbReference type="PIRSF" id="PIRSF033328">
    <property type="entry name" value="Phest_Mll4975"/>
    <property type="match status" value="1"/>
</dbReference>
<dbReference type="RefSeq" id="WP_004527701.1">
    <property type="nucleotide sequence ID" value="NZ_CM000832.1"/>
</dbReference>
<dbReference type="Pfam" id="PF06299">
    <property type="entry name" value="DUF1045"/>
    <property type="match status" value="1"/>
</dbReference>
<evidence type="ECO:0000313" key="2">
    <source>
        <dbReference type="EMBL" id="EET08430.1"/>
    </source>
</evidence>
<evidence type="ECO:0000256" key="1">
    <source>
        <dbReference type="SAM" id="MobiDB-lite"/>
    </source>
</evidence>
<protein>
    <recommendedName>
        <fullName evidence="3">Phosphonate metabolism protein</fullName>
    </recommendedName>
</protein>
<dbReference type="EMBL" id="CM000832">
    <property type="protein sequence ID" value="EET08430.1"/>
    <property type="molecule type" value="Genomic_DNA"/>
</dbReference>
<dbReference type="InterPro" id="IPR009389">
    <property type="entry name" value="DUF1045"/>
</dbReference>
<dbReference type="AlphaFoldDB" id="A0A0E1W5C6"/>